<sequence length="53" mass="5729">MHPRLERPAEQGQQGAKLLHAAFCDALVIQQVIILPAPLVIGGVPSPVCYLRL</sequence>
<dbReference type="AlphaFoldDB" id="A0A0C2SFL4"/>
<reference evidence="1 2" key="1">
    <citation type="submission" date="2014-04" db="EMBL/GenBank/DDBJ databases">
        <title>Evolutionary Origins and Diversification of the Mycorrhizal Mutualists.</title>
        <authorList>
            <consortium name="DOE Joint Genome Institute"/>
            <consortium name="Mycorrhizal Genomics Consortium"/>
            <person name="Kohler A."/>
            <person name="Kuo A."/>
            <person name="Nagy L.G."/>
            <person name="Floudas D."/>
            <person name="Copeland A."/>
            <person name="Barry K.W."/>
            <person name="Cichocki N."/>
            <person name="Veneault-Fourrey C."/>
            <person name="LaButti K."/>
            <person name="Lindquist E.A."/>
            <person name="Lipzen A."/>
            <person name="Lundell T."/>
            <person name="Morin E."/>
            <person name="Murat C."/>
            <person name="Riley R."/>
            <person name="Ohm R."/>
            <person name="Sun H."/>
            <person name="Tunlid A."/>
            <person name="Henrissat B."/>
            <person name="Grigoriev I.V."/>
            <person name="Hibbett D.S."/>
            <person name="Martin F."/>
        </authorList>
    </citation>
    <scope>NUCLEOTIDE SEQUENCE [LARGE SCALE GENOMIC DNA]</scope>
    <source>
        <strain evidence="1 2">Koide BX008</strain>
    </source>
</reference>
<gene>
    <name evidence="1" type="ORF">M378DRAFT_812755</name>
</gene>
<name>A0A0C2SFL4_AMAMK</name>
<dbReference type="EMBL" id="KN818278">
    <property type="protein sequence ID" value="KIL61880.1"/>
    <property type="molecule type" value="Genomic_DNA"/>
</dbReference>
<proteinExistence type="predicted"/>
<evidence type="ECO:0000313" key="2">
    <source>
        <dbReference type="Proteomes" id="UP000054549"/>
    </source>
</evidence>
<keyword evidence="2" id="KW-1185">Reference proteome</keyword>
<evidence type="ECO:0000313" key="1">
    <source>
        <dbReference type="EMBL" id="KIL61880.1"/>
    </source>
</evidence>
<accession>A0A0C2SFL4</accession>
<dbReference type="InParanoid" id="A0A0C2SFL4"/>
<organism evidence="1 2">
    <name type="scientific">Amanita muscaria (strain Koide BX008)</name>
    <dbReference type="NCBI Taxonomy" id="946122"/>
    <lineage>
        <taxon>Eukaryota</taxon>
        <taxon>Fungi</taxon>
        <taxon>Dikarya</taxon>
        <taxon>Basidiomycota</taxon>
        <taxon>Agaricomycotina</taxon>
        <taxon>Agaricomycetes</taxon>
        <taxon>Agaricomycetidae</taxon>
        <taxon>Agaricales</taxon>
        <taxon>Pluteineae</taxon>
        <taxon>Amanitaceae</taxon>
        <taxon>Amanita</taxon>
    </lineage>
</organism>
<dbReference type="HOGENOM" id="CLU_3068178_0_0_1"/>
<dbReference type="Proteomes" id="UP000054549">
    <property type="component" value="Unassembled WGS sequence"/>
</dbReference>
<protein>
    <submittedName>
        <fullName evidence="1">Uncharacterized protein</fullName>
    </submittedName>
</protein>